<sequence>MKEVCGYVYLSNSIIDQDVYFNIEKITNSKENICLSLTYLTRKASVMHLGYLSQNKLIQTTRLPVSLYLHSYLYYKKTIDQTSYQSHLIIYKMQAPPFQPPYPQQQPPQLPQPPLALATQHLQGLSQSLDVLQKSLHNYDNSKYSAVQEQSAAYFNRLQALDRLLQQIPPTAQNPQNPVIPQYVQRLGGAEGIKETVQAELSEGPIYKAQVARGLQSNFRMFREEMKAISDEQGLRVAKQEDVQPLDGFLGMGDGLGLGGFDGGVSMEGFGMMMMNGGGIDISMVDQQQQMQIQ</sequence>
<dbReference type="EMBL" id="RRYP01000588">
    <property type="protein sequence ID" value="TNV87183.1"/>
    <property type="molecule type" value="Genomic_DNA"/>
</dbReference>
<keyword evidence="2" id="KW-1185">Reference proteome</keyword>
<evidence type="ECO:0000313" key="2">
    <source>
        <dbReference type="Proteomes" id="UP000785679"/>
    </source>
</evidence>
<dbReference type="AlphaFoldDB" id="A0A8J8TAD8"/>
<proteinExistence type="predicted"/>
<accession>A0A8J8TAD8</accession>
<organism evidence="1 2">
    <name type="scientific">Halteria grandinella</name>
    <dbReference type="NCBI Taxonomy" id="5974"/>
    <lineage>
        <taxon>Eukaryota</taxon>
        <taxon>Sar</taxon>
        <taxon>Alveolata</taxon>
        <taxon>Ciliophora</taxon>
        <taxon>Intramacronucleata</taxon>
        <taxon>Spirotrichea</taxon>
        <taxon>Stichotrichia</taxon>
        <taxon>Sporadotrichida</taxon>
        <taxon>Halteriidae</taxon>
        <taxon>Halteria</taxon>
    </lineage>
</organism>
<reference evidence="1" key="1">
    <citation type="submission" date="2019-06" db="EMBL/GenBank/DDBJ databases">
        <authorList>
            <person name="Zheng W."/>
        </authorList>
    </citation>
    <scope>NUCLEOTIDE SEQUENCE</scope>
    <source>
        <strain evidence="1">QDHG01</strain>
    </source>
</reference>
<comment type="caution">
    <text evidence="1">The sequence shown here is derived from an EMBL/GenBank/DDBJ whole genome shotgun (WGS) entry which is preliminary data.</text>
</comment>
<name>A0A8J8TAD8_HALGN</name>
<gene>
    <name evidence="1" type="ORF">FGO68_gene9482</name>
</gene>
<protein>
    <submittedName>
        <fullName evidence="1">Uncharacterized protein</fullName>
    </submittedName>
</protein>
<evidence type="ECO:0000313" key="1">
    <source>
        <dbReference type="EMBL" id="TNV87183.1"/>
    </source>
</evidence>
<dbReference type="Proteomes" id="UP000785679">
    <property type="component" value="Unassembled WGS sequence"/>
</dbReference>